<gene>
    <name evidence="4" type="ORF">OG477_16460</name>
</gene>
<evidence type="ECO:0000313" key="4">
    <source>
        <dbReference type="EMBL" id="WTP86873.1"/>
    </source>
</evidence>
<feature type="compositionally biased region" description="Pro residues" evidence="2">
    <location>
        <begin position="1"/>
        <end position="10"/>
    </location>
</feature>
<protein>
    <recommendedName>
        <fullName evidence="3">Activator of Hsp90 ATPase homologue 1/2-like C-terminal domain-containing protein</fullName>
    </recommendedName>
</protein>
<proteinExistence type="inferred from homology"/>
<dbReference type="Pfam" id="PF08327">
    <property type="entry name" value="AHSA1"/>
    <property type="match status" value="1"/>
</dbReference>
<dbReference type="EMBL" id="CP108140">
    <property type="protein sequence ID" value="WTP86873.1"/>
    <property type="molecule type" value="Genomic_DNA"/>
</dbReference>
<dbReference type="InterPro" id="IPR023393">
    <property type="entry name" value="START-like_dom_sf"/>
</dbReference>
<dbReference type="Gene3D" id="3.30.530.20">
    <property type="match status" value="1"/>
</dbReference>
<feature type="domain" description="Activator of Hsp90 ATPase homologue 1/2-like C-terminal" evidence="3">
    <location>
        <begin position="144"/>
        <end position="236"/>
    </location>
</feature>
<comment type="similarity">
    <text evidence="1">Belongs to the AHA1 family.</text>
</comment>
<evidence type="ECO:0000259" key="3">
    <source>
        <dbReference type="Pfam" id="PF08327"/>
    </source>
</evidence>
<organism evidence="4">
    <name type="scientific">Streptomyces sp. NBC_00180</name>
    <dbReference type="NCBI Taxonomy" id="2903632"/>
    <lineage>
        <taxon>Bacteria</taxon>
        <taxon>Bacillati</taxon>
        <taxon>Actinomycetota</taxon>
        <taxon>Actinomycetes</taxon>
        <taxon>Kitasatosporales</taxon>
        <taxon>Streptomycetaceae</taxon>
        <taxon>Streptomyces</taxon>
    </lineage>
</organism>
<evidence type="ECO:0000256" key="1">
    <source>
        <dbReference type="ARBA" id="ARBA00006817"/>
    </source>
</evidence>
<dbReference type="InterPro" id="IPR013538">
    <property type="entry name" value="ASHA1/2-like_C"/>
</dbReference>
<feature type="region of interest" description="Disordered" evidence="2">
    <location>
        <begin position="82"/>
        <end position="117"/>
    </location>
</feature>
<accession>A0AAU1HZC9</accession>
<reference evidence="4" key="1">
    <citation type="submission" date="2022-10" db="EMBL/GenBank/DDBJ databases">
        <title>The complete genomes of actinobacterial strains from the NBC collection.</title>
        <authorList>
            <person name="Joergensen T.S."/>
            <person name="Alvarez Arevalo M."/>
            <person name="Sterndorff E.B."/>
            <person name="Faurdal D."/>
            <person name="Vuksanovic O."/>
            <person name="Mourched A.-S."/>
            <person name="Charusanti P."/>
            <person name="Shaw S."/>
            <person name="Blin K."/>
            <person name="Weber T."/>
        </authorList>
    </citation>
    <scope>NUCLEOTIDE SEQUENCE</scope>
    <source>
        <strain evidence="4">NBC 00180</strain>
    </source>
</reference>
<evidence type="ECO:0000256" key="2">
    <source>
        <dbReference type="SAM" id="MobiDB-lite"/>
    </source>
</evidence>
<sequence length="251" mass="27446">MAHGPDPVPGKPGYDITTNDRHLATLPTDPEKMYDWLAEAGPAHSGQETRQAMFTLVGDLIRDAIMPPEQGAALFHAVARMPGHEQHGHPGPGRRRPCRSASVTGARRPRRGQAGVMSGSVEQGISQTHGNTHILHFLVRLPRPVEAVWPTLGTPEGLASWFTPADVLEPRLGGAIALRDVGSGQVTAWDVERVAEYTVEDGGRLRFHLERDGETGTALRFTYESQGETESEQRWRARFERLIEVLEGGGS</sequence>
<dbReference type="AlphaFoldDB" id="A0AAU1HZC9"/>
<feature type="region of interest" description="Disordered" evidence="2">
    <location>
        <begin position="1"/>
        <end position="20"/>
    </location>
</feature>
<name>A0AAU1HZC9_9ACTN</name>
<dbReference type="SUPFAM" id="SSF55961">
    <property type="entry name" value="Bet v1-like"/>
    <property type="match status" value="1"/>
</dbReference>